<keyword evidence="3" id="KW-1185">Reference proteome</keyword>
<dbReference type="Pfam" id="PF00665">
    <property type="entry name" value="rve"/>
    <property type="match status" value="1"/>
</dbReference>
<evidence type="ECO:0000259" key="1">
    <source>
        <dbReference type="PROSITE" id="PS50994"/>
    </source>
</evidence>
<dbReference type="Pfam" id="PF17921">
    <property type="entry name" value="Integrase_H2C2"/>
    <property type="match status" value="1"/>
</dbReference>
<dbReference type="PANTHER" id="PTHR48475">
    <property type="entry name" value="RIBONUCLEASE H"/>
    <property type="match status" value="1"/>
</dbReference>
<evidence type="ECO:0000313" key="3">
    <source>
        <dbReference type="Proteomes" id="UP001497516"/>
    </source>
</evidence>
<dbReference type="EMBL" id="OZ034814">
    <property type="protein sequence ID" value="CAL1361270.1"/>
    <property type="molecule type" value="Genomic_DNA"/>
</dbReference>
<reference evidence="2 3" key="1">
    <citation type="submission" date="2024-04" db="EMBL/GenBank/DDBJ databases">
        <authorList>
            <person name="Fracassetti M."/>
        </authorList>
    </citation>
    <scope>NUCLEOTIDE SEQUENCE [LARGE SCALE GENOMIC DNA]</scope>
</reference>
<dbReference type="PANTHER" id="PTHR48475:SF2">
    <property type="entry name" value="RIBONUCLEASE H"/>
    <property type="match status" value="1"/>
</dbReference>
<dbReference type="InterPro" id="IPR012337">
    <property type="entry name" value="RNaseH-like_sf"/>
</dbReference>
<dbReference type="AlphaFoldDB" id="A0AAV2CXI4"/>
<dbReference type="Gene3D" id="3.30.420.10">
    <property type="entry name" value="Ribonuclease H-like superfamily/Ribonuclease H"/>
    <property type="match status" value="1"/>
</dbReference>
<sequence length="405" mass="46978">MEYLQHDLLPTDPKEAMKLRRRAPRYLLIEGVLYKKSFMGPYLRCLGEEEANFAIRETHDGSCGMHAGPRSLEKILLRQGYYWPTMRRDTREYVKSCIKCQVAAQVPHAPPGPMQGNISPWPFAQWGMDFLGPFPEAPGRKKWLIVAIDYFTKWVEARAITGLTAQQVEKFLWENIICRFSLPHTIILDQGTQFTSESLQTYCARYGILLRYASVPYPQANGQAESANKNILWGLKTRLNEAKGKWAEELSHVLWAHRTTYKTATGESPYALTFGLDAVIPVETELSSYRIETFHPNDNQQELVHDLHLIEERREDALLRMIAMKARVARYYNTKVKQRPICEGEWVLRRNFYHKTSLGKFNPPWEGPYRVRKVVGPNTVKLSDASGRNIPRTWNTMHLRRYFTP</sequence>
<evidence type="ECO:0000313" key="2">
    <source>
        <dbReference type="EMBL" id="CAL1361270.1"/>
    </source>
</evidence>
<proteinExistence type="predicted"/>
<dbReference type="InterPro" id="IPR001584">
    <property type="entry name" value="Integrase_cat-core"/>
</dbReference>
<dbReference type="InterPro" id="IPR041588">
    <property type="entry name" value="Integrase_H2C2"/>
</dbReference>
<dbReference type="GO" id="GO:0015074">
    <property type="term" value="P:DNA integration"/>
    <property type="evidence" value="ECO:0007669"/>
    <property type="project" value="InterPro"/>
</dbReference>
<dbReference type="PROSITE" id="PS50994">
    <property type="entry name" value="INTEGRASE"/>
    <property type="match status" value="1"/>
</dbReference>
<dbReference type="Proteomes" id="UP001497516">
    <property type="component" value="Chromosome 10"/>
</dbReference>
<dbReference type="Gene3D" id="1.10.340.70">
    <property type="match status" value="1"/>
</dbReference>
<accession>A0AAV2CXI4</accession>
<name>A0AAV2CXI4_9ROSI</name>
<dbReference type="InterPro" id="IPR036397">
    <property type="entry name" value="RNaseH_sf"/>
</dbReference>
<dbReference type="GO" id="GO:0003676">
    <property type="term" value="F:nucleic acid binding"/>
    <property type="evidence" value="ECO:0007669"/>
    <property type="project" value="InterPro"/>
</dbReference>
<feature type="domain" description="Integrase catalytic" evidence="1">
    <location>
        <begin position="118"/>
        <end position="277"/>
    </location>
</feature>
<gene>
    <name evidence="2" type="ORF">LTRI10_LOCUS8652</name>
</gene>
<dbReference type="SUPFAM" id="SSF53098">
    <property type="entry name" value="Ribonuclease H-like"/>
    <property type="match status" value="1"/>
</dbReference>
<organism evidence="2 3">
    <name type="scientific">Linum trigynum</name>
    <dbReference type="NCBI Taxonomy" id="586398"/>
    <lineage>
        <taxon>Eukaryota</taxon>
        <taxon>Viridiplantae</taxon>
        <taxon>Streptophyta</taxon>
        <taxon>Embryophyta</taxon>
        <taxon>Tracheophyta</taxon>
        <taxon>Spermatophyta</taxon>
        <taxon>Magnoliopsida</taxon>
        <taxon>eudicotyledons</taxon>
        <taxon>Gunneridae</taxon>
        <taxon>Pentapetalae</taxon>
        <taxon>rosids</taxon>
        <taxon>fabids</taxon>
        <taxon>Malpighiales</taxon>
        <taxon>Linaceae</taxon>
        <taxon>Linum</taxon>
    </lineage>
</organism>
<protein>
    <recommendedName>
        <fullName evidence="1">Integrase catalytic domain-containing protein</fullName>
    </recommendedName>
</protein>